<evidence type="ECO:0000313" key="2">
    <source>
        <dbReference type="Proteomes" id="UP000796761"/>
    </source>
</evidence>
<protein>
    <submittedName>
        <fullName evidence="1">Uncharacterized protein</fullName>
    </submittedName>
</protein>
<sequence>MGSVESWWDGPYGWSPGMRRLRLRNALRRALSALPKGHGRPTETAAAECSPCGCSSDCLALSRDCSSCQDVRTSSEAMQTLEPQLSVHDLDSRNPEAVGFLLLQLSSLTGSHVTQERDQEVLSSSLLWLRSSVQASLGRDPKPISSLAILLSSESSGRGSDWRDREVLSSSVLLLRSVCSAHSVDGPDQSSWEQDPSWPCSPARGALTADPAHCPRSSCCLGNGLGGHQGLCGATARLSAAAATGQVSVCLFCLQRAGLHPELWLEGVDPYAVVAHVSLVQPPRWDLAVLPTGHWLICVLERQFWESS</sequence>
<comment type="caution">
    <text evidence="1">The sequence shown here is derived from an EMBL/GenBank/DDBJ whole genome shotgun (WGS) entry which is preliminary data.</text>
</comment>
<dbReference type="AlphaFoldDB" id="A0A8K1GR65"/>
<accession>A0A8K1GR65</accession>
<organism evidence="1 2">
    <name type="scientific">Zosterops borbonicus</name>
    <dbReference type="NCBI Taxonomy" id="364589"/>
    <lineage>
        <taxon>Eukaryota</taxon>
        <taxon>Metazoa</taxon>
        <taxon>Chordata</taxon>
        <taxon>Craniata</taxon>
        <taxon>Vertebrata</taxon>
        <taxon>Euteleostomi</taxon>
        <taxon>Archelosauria</taxon>
        <taxon>Archosauria</taxon>
        <taxon>Dinosauria</taxon>
        <taxon>Saurischia</taxon>
        <taxon>Theropoda</taxon>
        <taxon>Coelurosauria</taxon>
        <taxon>Aves</taxon>
        <taxon>Neognathae</taxon>
        <taxon>Neoaves</taxon>
        <taxon>Telluraves</taxon>
        <taxon>Australaves</taxon>
        <taxon>Passeriformes</taxon>
        <taxon>Sylvioidea</taxon>
        <taxon>Zosteropidae</taxon>
        <taxon>Zosterops</taxon>
    </lineage>
</organism>
<evidence type="ECO:0000313" key="1">
    <source>
        <dbReference type="EMBL" id="TRZ22537.1"/>
    </source>
</evidence>
<gene>
    <name evidence="1" type="ORF">HGM15179_004521</name>
</gene>
<keyword evidence="2" id="KW-1185">Reference proteome</keyword>
<dbReference type="Proteomes" id="UP000796761">
    <property type="component" value="Unassembled WGS sequence"/>
</dbReference>
<dbReference type="EMBL" id="SWJQ01000092">
    <property type="protein sequence ID" value="TRZ22537.1"/>
    <property type="molecule type" value="Genomic_DNA"/>
</dbReference>
<name>A0A8K1GR65_9PASS</name>
<reference evidence="1" key="1">
    <citation type="submission" date="2019-04" db="EMBL/GenBank/DDBJ databases">
        <title>Genome assembly of Zosterops borbonicus 15179.</title>
        <authorList>
            <person name="Leroy T."/>
            <person name="Anselmetti Y."/>
            <person name="Tilak M.-K."/>
            <person name="Nabholz B."/>
        </authorList>
    </citation>
    <scope>NUCLEOTIDE SEQUENCE</scope>
    <source>
        <strain evidence="1">HGM_15179</strain>
        <tissue evidence="1">Muscle</tissue>
    </source>
</reference>
<proteinExistence type="predicted"/>